<comment type="similarity">
    <text evidence="6">Belongs to the peptidase M48 family.</text>
</comment>
<keyword evidence="10" id="KW-1185">Reference proteome</keyword>
<keyword evidence="7" id="KW-1133">Transmembrane helix</keyword>
<evidence type="ECO:0000313" key="9">
    <source>
        <dbReference type="EMBL" id="MFA4803660.1"/>
    </source>
</evidence>
<reference evidence="9 10" key="1">
    <citation type="submission" date="2023-03" db="EMBL/GenBank/DDBJ databases">
        <title>Speciation in Pyrococcus: adaptation to high temperature as a mechanism.</title>
        <authorList>
            <person name="Gu J."/>
        </authorList>
    </citation>
    <scope>NUCLEOTIDE SEQUENCE [LARGE SCALE GENOMIC DNA]</scope>
    <source>
        <strain evidence="9 10">LMOA34</strain>
    </source>
</reference>
<dbReference type="EMBL" id="JARRIG010000001">
    <property type="protein sequence ID" value="MFA4803660.1"/>
    <property type="molecule type" value="Genomic_DNA"/>
</dbReference>
<sequence length="123" mass="13882">MLKGYALSILPVVLITILLRIGDRLPEAILTICVVISFVVLVGGVLYRLVKFNLKCELEADEFATELVGADAMIKAVKKISEYHEIPVKTPKWFNVIYSHPSIEERIKNLRISQAKNEKAQNM</sequence>
<keyword evidence="4 6" id="KW-0862">Zinc</keyword>
<accession>A0ABV4T1E6</accession>
<evidence type="ECO:0000256" key="1">
    <source>
        <dbReference type="ARBA" id="ARBA00022670"/>
    </source>
</evidence>
<dbReference type="RefSeq" id="WP_372823235.1">
    <property type="nucleotide sequence ID" value="NZ_JARRIC010000001.1"/>
</dbReference>
<keyword evidence="2" id="KW-0479">Metal-binding</keyword>
<dbReference type="InterPro" id="IPR001915">
    <property type="entry name" value="Peptidase_M48"/>
</dbReference>
<evidence type="ECO:0000256" key="3">
    <source>
        <dbReference type="ARBA" id="ARBA00022801"/>
    </source>
</evidence>
<feature type="transmembrane region" description="Helical" evidence="7">
    <location>
        <begin position="5"/>
        <end position="22"/>
    </location>
</feature>
<keyword evidence="5 6" id="KW-0482">Metalloprotease</keyword>
<dbReference type="EC" id="3.4.24.-" evidence="9"/>
<keyword evidence="1 6" id="KW-0645">Protease</keyword>
<keyword evidence="3 6" id="KW-0378">Hydrolase</keyword>
<name>A0ABV4T1E6_9EURY</name>
<proteinExistence type="inferred from homology"/>
<evidence type="ECO:0000256" key="2">
    <source>
        <dbReference type="ARBA" id="ARBA00022723"/>
    </source>
</evidence>
<dbReference type="Pfam" id="PF01435">
    <property type="entry name" value="Peptidase_M48"/>
    <property type="match status" value="1"/>
</dbReference>
<feature type="domain" description="Peptidase M48" evidence="8">
    <location>
        <begin position="15"/>
        <end position="111"/>
    </location>
</feature>
<evidence type="ECO:0000313" key="10">
    <source>
        <dbReference type="Proteomes" id="UP001571980"/>
    </source>
</evidence>
<comment type="caution">
    <text evidence="9">The sequence shown here is derived from an EMBL/GenBank/DDBJ whole genome shotgun (WGS) entry which is preliminary data.</text>
</comment>
<evidence type="ECO:0000256" key="5">
    <source>
        <dbReference type="ARBA" id="ARBA00023049"/>
    </source>
</evidence>
<feature type="transmembrane region" description="Helical" evidence="7">
    <location>
        <begin position="28"/>
        <end position="50"/>
    </location>
</feature>
<evidence type="ECO:0000256" key="6">
    <source>
        <dbReference type="RuleBase" id="RU003983"/>
    </source>
</evidence>
<comment type="cofactor">
    <cofactor evidence="6">
        <name>Zn(2+)</name>
        <dbReference type="ChEBI" id="CHEBI:29105"/>
    </cofactor>
    <text evidence="6">Binds 1 zinc ion per subunit.</text>
</comment>
<evidence type="ECO:0000256" key="7">
    <source>
        <dbReference type="SAM" id="Phobius"/>
    </source>
</evidence>
<evidence type="ECO:0000256" key="4">
    <source>
        <dbReference type="ARBA" id="ARBA00022833"/>
    </source>
</evidence>
<organism evidence="9 10">
    <name type="scientific">Pyrococcus kukulkanii</name>
    <dbReference type="NCBI Taxonomy" id="1609559"/>
    <lineage>
        <taxon>Archaea</taxon>
        <taxon>Methanobacteriati</taxon>
        <taxon>Methanobacteriota</taxon>
        <taxon>Thermococci</taxon>
        <taxon>Thermococcales</taxon>
        <taxon>Thermococcaceae</taxon>
        <taxon>Pyrococcus</taxon>
    </lineage>
</organism>
<dbReference type="Proteomes" id="UP001571980">
    <property type="component" value="Unassembled WGS sequence"/>
</dbReference>
<keyword evidence="7" id="KW-0812">Transmembrane</keyword>
<evidence type="ECO:0000259" key="8">
    <source>
        <dbReference type="Pfam" id="PF01435"/>
    </source>
</evidence>
<protein>
    <submittedName>
        <fullName evidence="9">M48 family metalloprotease</fullName>
        <ecNumber evidence="9">3.4.24.-</ecNumber>
    </submittedName>
</protein>
<gene>
    <name evidence="9" type="ORF">P8X34_02705</name>
</gene>
<dbReference type="GO" id="GO:0008237">
    <property type="term" value="F:metallopeptidase activity"/>
    <property type="evidence" value="ECO:0007669"/>
    <property type="project" value="UniProtKB-KW"/>
</dbReference>
<keyword evidence="7" id="KW-0472">Membrane</keyword>